<gene>
    <name evidence="15" type="primary">APOD</name>
</gene>
<dbReference type="RefSeq" id="XP_054839665.1">
    <property type="nucleotide sequence ID" value="XM_054983690.1"/>
</dbReference>
<dbReference type="InterPro" id="IPR026222">
    <property type="entry name" value="ApoD_vertbrte"/>
</dbReference>
<sequence length="241" mass="27290">MAALGVFLISLSVSAGLGLAPPFLGWPHSHRSLWAQPSSFPSRKALLLPPATMLGNLMLLPFLLGCLRMTSGQTFHMGKCPDPPVQEEFDVAKYLGKWYVIEKLPSNFEKSDCVQANYSRKENGKFKVVNKELLLDGTINEVEGEAFQVDPNEPARLQVKFNWFMPAAPYLVISTDYKNYSLVYSCMTFLWLFHVDYAWILSRTPQLHPETVEHLKSILQSYEIGTEQMRPTDQLNCPANM</sequence>
<keyword evidence="8" id="KW-1015">Disulfide bond</keyword>
<keyword evidence="10" id="KW-0873">Pyrrolidone carboxylic acid</keyword>
<keyword evidence="11" id="KW-0812">Transmembrane</keyword>
<feature type="chain" id="PRO_5041664086" description="Apolipoprotein D" evidence="12">
    <location>
        <begin position="19"/>
        <end position="241"/>
    </location>
</feature>
<evidence type="ECO:0000256" key="11">
    <source>
        <dbReference type="SAM" id="Phobius"/>
    </source>
</evidence>
<organism evidence="14 15">
    <name type="scientific">Eublepharis macularius</name>
    <name type="common">Leopard gecko</name>
    <name type="synonym">Cyrtodactylus macularius</name>
    <dbReference type="NCBI Taxonomy" id="481883"/>
    <lineage>
        <taxon>Eukaryota</taxon>
        <taxon>Metazoa</taxon>
        <taxon>Chordata</taxon>
        <taxon>Craniata</taxon>
        <taxon>Vertebrata</taxon>
        <taxon>Euteleostomi</taxon>
        <taxon>Lepidosauria</taxon>
        <taxon>Squamata</taxon>
        <taxon>Bifurcata</taxon>
        <taxon>Gekkota</taxon>
        <taxon>Eublepharidae</taxon>
        <taxon>Eublepharinae</taxon>
        <taxon>Eublepharis</taxon>
    </lineage>
</organism>
<evidence type="ECO:0000256" key="9">
    <source>
        <dbReference type="ARBA" id="ARBA00023180"/>
    </source>
</evidence>
<keyword evidence="6 12" id="KW-0732">Signal</keyword>
<evidence type="ECO:0000256" key="12">
    <source>
        <dbReference type="SAM" id="SignalP"/>
    </source>
</evidence>
<dbReference type="PROSITE" id="PS00213">
    <property type="entry name" value="LIPOCALIN"/>
    <property type="match status" value="1"/>
</dbReference>
<evidence type="ECO:0000256" key="1">
    <source>
        <dbReference type="ARBA" id="ARBA00004613"/>
    </source>
</evidence>
<feature type="domain" description="Lipocalin/cytosolic fatty-acid binding" evidence="13">
    <location>
        <begin position="89"/>
        <end position="230"/>
    </location>
</feature>
<dbReference type="GO" id="GO:0042246">
    <property type="term" value="P:tissue regeneration"/>
    <property type="evidence" value="ECO:0007669"/>
    <property type="project" value="InterPro"/>
</dbReference>
<dbReference type="Gene3D" id="2.40.128.20">
    <property type="match status" value="1"/>
</dbReference>
<accession>A0AA97JIW8</accession>
<dbReference type="GO" id="GO:0006629">
    <property type="term" value="P:lipid metabolic process"/>
    <property type="evidence" value="ECO:0007669"/>
    <property type="project" value="TreeGrafter"/>
</dbReference>
<dbReference type="GO" id="GO:0015485">
    <property type="term" value="F:cholesterol binding"/>
    <property type="evidence" value="ECO:0007669"/>
    <property type="project" value="TreeGrafter"/>
</dbReference>
<reference evidence="15" key="1">
    <citation type="submission" date="2025-08" db="UniProtKB">
        <authorList>
            <consortium name="RefSeq"/>
        </authorList>
    </citation>
    <scope>IDENTIFICATION</scope>
    <source>
        <tissue evidence="15">Blood</tissue>
    </source>
</reference>
<dbReference type="PANTHER" id="PTHR10612">
    <property type="entry name" value="APOLIPOPROTEIN D"/>
    <property type="match status" value="1"/>
</dbReference>
<name>A0AA97JIW8_EUBMA</name>
<keyword evidence="9" id="KW-0325">Glycoprotein</keyword>
<keyword evidence="4" id="KW-0813">Transport</keyword>
<dbReference type="FunFam" id="2.40.128.20:FF:000003">
    <property type="entry name" value="Apolipoprotein D"/>
    <property type="match status" value="1"/>
</dbReference>
<dbReference type="GeneID" id="129332519"/>
<evidence type="ECO:0000256" key="4">
    <source>
        <dbReference type="ARBA" id="ARBA00022448"/>
    </source>
</evidence>
<evidence type="ECO:0000256" key="3">
    <source>
        <dbReference type="ARBA" id="ARBA00019890"/>
    </source>
</evidence>
<protein>
    <recommendedName>
        <fullName evidence="3">Apolipoprotein D</fullName>
    </recommendedName>
</protein>
<comment type="subcellular location">
    <subcellularLocation>
        <location evidence="1">Secreted</location>
    </subcellularLocation>
</comment>
<proteinExistence type="inferred from homology"/>
<dbReference type="Pfam" id="PF08212">
    <property type="entry name" value="Lipocalin_2"/>
    <property type="match status" value="1"/>
</dbReference>
<feature type="transmembrane region" description="Helical" evidence="11">
    <location>
        <begin position="47"/>
        <end position="67"/>
    </location>
</feature>
<keyword evidence="11" id="KW-1133">Transmembrane helix</keyword>
<dbReference type="PANTHER" id="PTHR10612:SF34">
    <property type="entry name" value="APOLIPOPROTEIN D"/>
    <property type="match status" value="1"/>
</dbReference>
<dbReference type="GO" id="GO:0006869">
    <property type="term" value="P:lipid transport"/>
    <property type="evidence" value="ECO:0007669"/>
    <property type="project" value="InterPro"/>
</dbReference>
<dbReference type="InterPro" id="IPR000566">
    <property type="entry name" value="Lipocln_cytosolic_FA-bd_dom"/>
</dbReference>
<dbReference type="PRINTS" id="PR01219">
    <property type="entry name" value="APOLIPOPROTD"/>
</dbReference>
<dbReference type="CTD" id="347"/>
<keyword evidence="5" id="KW-0964">Secreted</keyword>
<comment type="similarity">
    <text evidence="2">Belongs to the calycin superfamily. Lipocalin family.</text>
</comment>
<evidence type="ECO:0000313" key="14">
    <source>
        <dbReference type="Proteomes" id="UP001190640"/>
    </source>
</evidence>
<dbReference type="Proteomes" id="UP001190640">
    <property type="component" value="Chromosome 6"/>
</dbReference>
<dbReference type="SUPFAM" id="SSF50814">
    <property type="entry name" value="Lipocalins"/>
    <property type="match status" value="1"/>
</dbReference>
<dbReference type="PRINTS" id="PR00179">
    <property type="entry name" value="LIPOCALIN"/>
</dbReference>
<evidence type="ECO:0000256" key="2">
    <source>
        <dbReference type="ARBA" id="ARBA00006889"/>
    </source>
</evidence>
<evidence type="ECO:0000256" key="10">
    <source>
        <dbReference type="ARBA" id="ARBA00023283"/>
    </source>
</evidence>
<keyword evidence="14" id="KW-1185">Reference proteome</keyword>
<evidence type="ECO:0000256" key="6">
    <source>
        <dbReference type="ARBA" id="ARBA00022729"/>
    </source>
</evidence>
<dbReference type="GO" id="GO:0007420">
    <property type="term" value="P:brain development"/>
    <property type="evidence" value="ECO:0007669"/>
    <property type="project" value="InterPro"/>
</dbReference>
<dbReference type="GO" id="GO:0005576">
    <property type="term" value="C:extracellular region"/>
    <property type="evidence" value="ECO:0007669"/>
    <property type="project" value="UniProtKB-SubCell"/>
</dbReference>
<dbReference type="AlphaFoldDB" id="A0AA97JIW8"/>
<dbReference type="GO" id="GO:0000302">
    <property type="term" value="P:response to reactive oxygen species"/>
    <property type="evidence" value="ECO:0007669"/>
    <property type="project" value="TreeGrafter"/>
</dbReference>
<evidence type="ECO:0000256" key="7">
    <source>
        <dbReference type="ARBA" id="ARBA00023121"/>
    </source>
</evidence>
<dbReference type="KEGG" id="emc:129332519"/>
<dbReference type="InterPro" id="IPR022272">
    <property type="entry name" value="Lipocalin_CS"/>
</dbReference>
<dbReference type="InterPro" id="IPR002969">
    <property type="entry name" value="ApolipopD"/>
</dbReference>
<dbReference type="PRINTS" id="PR02058">
    <property type="entry name" value="APODVERTBRTE"/>
</dbReference>
<dbReference type="InterPro" id="IPR012674">
    <property type="entry name" value="Calycin"/>
</dbReference>
<evidence type="ECO:0000313" key="15">
    <source>
        <dbReference type="RefSeq" id="XP_054839665.1"/>
    </source>
</evidence>
<evidence type="ECO:0000256" key="5">
    <source>
        <dbReference type="ARBA" id="ARBA00022525"/>
    </source>
</evidence>
<keyword evidence="7" id="KW-0446">Lipid-binding</keyword>
<dbReference type="GO" id="GO:0005737">
    <property type="term" value="C:cytoplasm"/>
    <property type="evidence" value="ECO:0007669"/>
    <property type="project" value="TreeGrafter"/>
</dbReference>
<keyword evidence="11" id="KW-0472">Membrane</keyword>
<dbReference type="CDD" id="cd19437">
    <property type="entry name" value="lipocalin_apoD-like"/>
    <property type="match status" value="1"/>
</dbReference>
<evidence type="ECO:0000259" key="13">
    <source>
        <dbReference type="Pfam" id="PF08212"/>
    </source>
</evidence>
<feature type="signal peptide" evidence="12">
    <location>
        <begin position="1"/>
        <end position="18"/>
    </location>
</feature>
<evidence type="ECO:0000256" key="8">
    <source>
        <dbReference type="ARBA" id="ARBA00023157"/>
    </source>
</evidence>